<dbReference type="EMBL" id="CP002100">
    <property type="protein sequence ID" value="ADN51010.1"/>
    <property type="molecule type" value="Genomic_DNA"/>
</dbReference>
<keyword evidence="1" id="KW-1133">Transmembrane helix</keyword>
<evidence type="ECO:0000313" key="3">
    <source>
        <dbReference type="Proteomes" id="UP000006681"/>
    </source>
</evidence>
<keyword evidence="1" id="KW-0472">Membrane</keyword>
<dbReference type="AlphaFoldDB" id="E1QTU3"/>
<evidence type="ECO:0000256" key="1">
    <source>
        <dbReference type="SAM" id="Phobius"/>
    </source>
</evidence>
<keyword evidence="1" id="KW-0812">Transmembrane</keyword>
<dbReference type="HOGENOM" id="CLU_1514699_0_0_2"/>
<organism evidence="2 3">
    <name type="scientific">Vulcanisaeta distributa (strain DSM 14429 / JCM 11212 / NBRC 100878 / IC-017)</name>
    <dbReference type="NCBI Taxonomy" id="572478"/>
    <lineage>
        <taxon>Archaea</taxon>
        <taxon>Thermoproteota</taxon>
        <taxon>Thermoprotei</taxon>
        <taxon>Thermoproteales</taxon>
        <taxon>Thermoproteaceae</taxon>
        <taxon>Vulcanisaeta</taxon>
    </lineage>
</organism>
<feature type="transmembrane region" description="Helical" evidence="1">
    <location>
        <begin position="7"/>
        <end position="27"/>
    </location>
</feature>
<dbReference type="Proteomes" id="UP000006681">
    <property type="component" value="Chromosome"/>
</dbReference>
<feature type="transmembrane region" description="Helical" evidence="1">
    <location>
        <begin position="104"/>
        <end position="128"/>
    </location>
</feature>
<sequence>MARLSDYVSYMLISVIWLILELVLTRYPQCSNTALLGIIINVISMIVVSYKYIYSRYLFILNMALLTIMGFLVPPGIIMPYIITLIISIVLYLLLIGMLEPYSLILSLLIIYLSYIIEKMLMKVSAFYALETLVKEVGVNVSLFMTLFTWYLSLFIISIIIALLIILLSKKVLTPSS</sequence>
<dbReference type="KEGG" id="vdi:Vdis_1632"/>
<dbReference type="GeneID" id="9752571"/>
<evidence type="ECO:0000313" key="2">
    <source>
        <dbReference type="EMBL" id="ADN51010.1"/>
    </source>
</evidence>
<protein>
    <submittedName>
        <fullName evidence="2">Uncharacterized protein</fullName>
    </submittedName>
</protein>
<feature type="transmembrane region" description="Helical" evidence="1">
    <location>
        <begin position="33"/>
        <end position="50"/>
    </location>
</feature>
<accession>E1QTU3</accession>
<dbReference type="RefSeq" id="WP_013336735.1">
    <property type="nucleotide sequence ID" value="NC_014537.1"/>
</dbReference>
<keyword evidence="3" id="KW-1185">Reference proteome</keyword>
<name>E1QTU3_VULDI</name>
<proteinExistence type="predicted"/>
<dbReference type="STRING" id="572478.Vdis_1632"/>
<dbReference type="eggNOG" id="arCOG13871">
    <property type="taxonomic scope" value="Archaea"/>
</dbReference>
<reference evidence="2 3" key="1">
    <citation type="journal article" date="2010" name="Stand. Genomic Sci.">
        <title>Complete genome sequence of Vulcanisaeta distributa type strain (IC-017).</title>
        <authorList>
            <person name="Mavromatis K."/>
            <person name="Sikorski J."/>
            <person name="Pabst E."/>
            <person name="Teshima H."/>
            <person name="Lapidus A."/>
            <person name="Lucas S."/>
            <person name="Nolan M."/>
            <person name="Glavina Del Rio T."/>
            <person name="Cheng J.F."/>
            <person name="Bruce D."/>
            <person name="Goodwin L."/>
            <person name="Pitluck S."/>
            <person name="Liolios K."/>
            <person name="Ivanova N."/>
            <person name="Mikhailova N."/>
            <person name="Pati A."/>
            <person name="Chen A."/>
            <person name="Palaniappan K."/>
            <person name="Land M."/>
            <person name="Hauser L."/>
            <person name="Chang Y.J."/>
            <person name="Jeffries C.D."/>
            <person name="Rohde M."/>
            <person name="Spring S."/>
            <person name="Goker M."/>
            <person name="Wirth R."/>
            <person name="Woyke T."/>
            <person name="Bristow J."/>
            <person name="Eisen J.A."/>
            <person name="Markowitz V."/>
            <person name="Hugenholtz P."/>
            <person name="Klenk H.P."/>
            <person name="Kyrpides N.C."/>
        </authorList>
    </citation>
    <scope>NUCLEOTIDE SEQUENCE [LARGE SCALE GENOMIC DNA]</scope>
    <source>
        <strain evidence="3">DSM 14429 / JCM 11212 / NBRC 100878 / IC-017</strain>
    </source>
</reference>
<reference evidence="3" key="2">
    <citation type="journal article" date="2010" name="Stand. Genomic Sci.">
        <title>Complete genome sequence of Vulcanisaeta distributa type strain (IC-017T).</title>
        <authorList>
            <person name="Mavromatis K."/>
            <person name="Sikorski J."/>
            <person name="Pabst E."/>
            <person name="Teshima H."/>
            <person name="Lapidus A."/>
            <person name="Lucas S."/>
            <person name="Nolan M."/>
            <person name="Glavina Del Rio T."/>
            <person name="Cheng J."/>
            <person name="Bruce D."/>
            <person name="Goodwin L."/>
            <person name="Pitluck S."/>
            <person name="Liolios K."/>
            <person name="Ivanova N."/>
            <person name="Mikhailova N."/>
            <person name="Pati A."/>
            <person name="Chen A."/>
            <person name="Palaniappan K."/>
            <person name="Land M."/>
            <person name="Hauser L."/>
            <person name="Chang Y."/>
            <person name="Jeffries C."/>
            <person name="Rohde M."/>
            <person name="Spring S."/>
            <person name="Goker M."/>
            <person name="Wirth R."/>
            <person name="Woyke T."/>
            <person name="Bristow J."/>
            <person name="Eisen J."/>
            <person name="Markowitz V."/>
            <person name="Hugenholtz P."/>
            <person name="Klenk H."/>
            <person name="Kyrpides N."/>
        </authorList>
    </citation>
    <scope>NUCLEOTIDE SEQUENCE [LARGE SCALE GENOMIC DNA]</scope>
    <source>
        <strain evidence="3">DSM 14429 / JCM 11212 / NBRC 100878 / IC-017</strain>
    </source>
</reference>
<gene>
    <name evidence="2" type="ordered locus">Vdis_1632</name>
</gene>
<feature type="transmembrane region" description="Helical" evidence="1">
    <location>
        <begin position="57"/>
        <end position="73"/>
    </location>
</feature>
<feature type="transmembrane region" description="Helical" evidence="1">
    <location>
        <begin position="148"/>
        <end position="168"/>
    </location>
</feature>